<name>A0ABU6TVY5_9FABA</name>
<evidence type="ECO:0000313" key="3">
    <source>
        <dbReference type="Proteomes" id="UP001341840"/>
    </source>
</evidence>
<protein>
    <submittedName>
        <fullName evidence="2">Uncharacterized protein</fullName>
    </submittedName>
</protein>
<evidence type="ECO:0000256" key="1">
    <source>
        <dbReference type="SAM" id="MobiDB-lite"/>
    </source>
</evidence>
<feature type="region of interest" description="Disordered" evidence="1">
    <location>
        <begin position="1"/>
        <end position="44"/>
    </location>
</feature>
<comment type="caution">
    <text evidence="2">The sequence shown here is derived from an EMBL/GenBank/DDBJ whole genome shotgun (WGS) entry which is preliminary data.</text>
</comment>
<organism evidence="2 3">
    <name type="scientific">Stylosanthes scabra</name>
    <dbReference type="NCBI Taxonomy" id="79078"/>
    <lineage>
        <taxon>Eukaryota</taxon>
        <taxon>Viridiplantae</taxon>
        <taxon>Streptophyta</taxon>
        <taxon>Embryophyta</taxon>
        <taxon>Tracheophyta</taxon>
        <taxon>Spermatophyta</taxon>
        <taxon>Magnoliopsida</taxon>
        <taxon>eudicotyledons</taxon>
        <taxon>Gunneridae</taxon>
        <taxon>Pentapetalae</taxon>
        <taxon>rosids</taxon>
        <taxon>fabids</taxon>
        <taxon>Fabales</taxon>
        <taxon>Fabaceae</taxon>
        <taxon>Papilionoideae</taxon>
        <taxon>50 kb inversion clade</taxon>
        <taxon>dalbergioids sensu lato</taxon>
        <taxon>Dalbergieae</taxon>
        <taxon>Pterocarpus clade</taxon>
        <taxon>Stylosanthes</taxon>
    </lineage>
</organism>
<gene>
    <name evidence="2" type="ORF">PIB30_094344</name>
</gene>
<sequence>MPSMALSRRRGRERSRPSIMEQQRWRAVQRRRRGNAVAKGDGEPRTTNRHVVAALSSDRNPYRGWLCRASPIAAKPPPLMAAVFPWNRGRDDMAARQGEQERRVEEKDQVSDVLELRRRERHHREREDVVSCGGGPWRMMEGDFWVFRVESSIGIKRWLEKEGRVAMLRSWRNELLPWRPCIFSWTSAKSKPTRQQHALSNIFFFMTHGSITIFVG</sequence>
<accession>A0ABU6TVY5</accession>
<evidence type="ECO:0000313" key="2">
    <source>
        <dbReference type="EMBL" id="MED6152674.1"/>
    </source>
</evidence>
<keyword evidence="3" id="KW-1185">Reference proteome</keyword>
<dbReference type="EMBL" id="JASCZI010092698">
    <property type="protein sequence ID" value="MED6152674.1"/>
    <property type="molecule type" value="Genomic_DNA"/>
</dbReference>
<proteinExistence type="predicted"/>
<reference evidence="2 3" key="1">
    <citation type="journal article" date="2023" name="Plants (Basel)">
        <title>Bridging the Gap: Combining Genomics and Transcriptomics Approaches to Understand Stylosanthes scabra, an Orphan Legume from the Brazilian Caatinga.</title>
        <authorList>
            <person name="Ferreira-Neto J.R.C."/>
            <person name="da Silva M.D."/>
            <person name="Binneck E."/>
            <person name="de Melo N.F."/>
            <person name="da Silva R.H."/>
            <person name="de Melo A.L.T.M."/>
            <person name="Pandolfi V."/>
            <person name="Bustamante F.O."/>
            <person name="Brasileiro-Vidal A.C."/>
            <person name="Benko-Iseppon A.M."/>
        </authorList>
    </citation>
    <scope>NUCLEOTIDE SEQUENCE [LARGE SCALE GENOMIC DNA]</scope>
    <source>
        <tissue evidence="2">Leaves</tissue>
    </source>
</reference>
<dbReference type="Proteomes" id="UP001341840">
    <property type="component" value="Unassembled WGS sequence"/>
</dbReference>
<feature type="non-terminal residue" evidence="2">
    <location>
        <position position="216"/>
    </location>
</feature>